<feature type="transmembrane region" description="Helical" evidence="7">
    <location>
        <begin position="56"/>
        <end position="79"/>
    </location>
</feature>
<dbReference type="InterPro" id="IPR035952">
    <property type="entry name" value="Rhomboid-like_sf"/>
</dbReference>
<comment type="subcellular location">
    <subcellularLocation>
        <location evidence="1 7">Endoplasmic reticulum membrane</location>
        <topology evidence="1 7">Multi-pass membrane protein</topology>
    </subcellularLocation>
</comment>
<comment type="function">
    <text evidence="7">May be involved in the degradation of misfolded endoplasmic reticulum (ER) luminal proteins.</text>
</comment>
<dbReference type="PANTHER" id="PTHR11009">
    <property type="entry name" value="DER1-LIKE PROTEIN, DERLIN"/>
    <property type="match status" value="1"/>
</dbReference>
<evidence type="ECO:0000256" key="5">
    <source>
        <dbReference type="ARBA" id="ARBA00022989"/>
    </source>
</evidence>
<evidence type="ECO:0000313" key="8">
    <source>
        <dbReference type="EMBL" id="NDJ94679.1"/>
    </source>
</evidence>
<dbReference type="GO" id="GO:0005789">
    <property type="term" value="C:endoplasmic reticulum membrane"/>
    <property type="evidence" value="ECO:0007669"/>
    <property type="project" value="UniProtKB-SubCell"/>
</dbReference>
<keyword evidence="5 7" id="KW-1133">Transmembrane helix</keyword>
<evidence type="ECO:0000256" key="6">
    <source>
        <dbReference type="ARBA" id="ARBA00023136"/>
    </source>
</evidence>
<proteinExistence type="inferred from homology"/>
<comment type="similarity">
    <text evidence="2 7">Belongs to the derlin family.</text>
</comment>
<dbReference type="GO" id="GO:0006950">
    <property type="term" value="P:response to stress"/>
    <property type="evidence" value="ECO:0007669"/>
    <property type="project" value="UniProtKB-ARBA"/>
</dbReference>
<dbReference type="SUPFAM" id="SSF144091">
    <property type="entry name" value="Rhomboid-like"/>
    <property type="match status" value="1"/>
</dbReference>
<dbReference type="AlphaFoldDB" id="A0A6G3ML15"/>
<evidence type="ECO:0000256" key="1">
    <source>
        <dbReference type="ARBA" id="ARBA00004477"/>
    </source>
</evidence>
<organism evidence="8">
    <name type="scientific">Henneguya salminicola</name>
    <name type="common">Myxosporean</name>
    <dbReference type="NCBI Taxonomy" id="69463"/>
    <lineage>
        <taxon>Eukaryota</taxon>
        <taxon>Metazoa</taxon>
        <taxon>Cnidaria</taxon>
        <taxon>Myxozoa</taxon>
        <taxon>Myxosporea</taxon>
        <taxon>Bivalvulida</taxon>
        <taxon>Platysporina</taxon>
        <taxon>Myxobolidae</taxon>
        <taxon>Henneguya</taxon>
    </lineage>
</organism>
<name>A0A6G3ML15_HENSL</name>
<accession>A0A6G3ML15</accession>
<comment type="caution">
    <text evidence="7">Lacks conserved residue(s) required for the propagation of feature annotation.</text>
</comment>
<protein>
    <recommendedName>
        <fullName evidence="7">Derlin</fullName>
    </recommendedName>
</protein>
<evidence type="ECO:0000256" key="7">
    <source>
        <dbReference type="RuleBase" id="RU363059"/>
    </source>
</evidence>
<evidence type="ECO:0000256" key="3">
    <source>
        <dbReference type="ARBA" id="ARBA00022692"/>
    </source>
</evidence>
<dbReference type="Pfam" id="PF04511">
    <property type="entry name" value="DER1"/>
    <property type="match status" value="1"/>
</dbReference>
<dbReference type="InterPro" id="IPR007599">
    <property type="entry name" value="DER1"/>
</dbReference>
<keyword evidence="3 7" id="KW-0812">Transmembrane</keyword>
<reference evidence="8" key="1">
    <citation type="submission" date="2018-11" db="EMBL/GenBank/DDBJ databases">
        <title>Henneguya salminicola genome and transcriptome.</title>
        <authorList>
            <person name="Yahalomi D."/>
            <person name="Atkinson S.D."/>
            <person name="Neuhof M."/>
            <person name="Chang E.S."/>
            <person name="Philippe H."/>
            <person name="Cartwright P."/>
            <person name="Bartholomew J.L."/>
            <person name="Huchon D."/>
        </authorList>
    </citation>
    <scope>NUCLEOTIDE SEQUENCE</scope>
    <source>
        <strain evidence="8">Hz1</strain>
        <tissue evidence="8">Whole</tissue>
    </source>
</reference>
<evidence type="ECO:0000256" key="2">
    <source>
        <dbReference type="ARBA" id="ARBA00008917"/>
    </source>
</evidence>
<keyword evidence="6 7" id="KW-0472">Membrane</keyword>
<keyword evidence="4 7" id="KW-0256">Endoplasmic reticulum</keyword>
<dbReference type="EMBL" id="GHBP01010441">
    <property type="protein sequence ID" value="NDJ94679.1"/>
    <property type="molecule type" value="Transcribed_RNA"/>
</dbReference>
<sequence>MTDSITSWIFSIPPVTRYWFLVTGIGSIITKFQIIPIQLIYLSFKDIFYRFQIWRLLTSVLIIPFGPGNAFHFIMMLYFLYSYSTKVESANFHDRRADYLYALVLNGIGCIIAGFLTGSFVFYSHIISVLCRMAHLFNNLYLV</sequence>
<feature type="transmembrane region" description="Helical" evidence="7">
    <location>
        <begin position="18"/>
        <end position="44"/>
    </location>
</feature>
<evidence type="ECO:0000256" key="4">
    <source>
        <dbReference type="ARBA" id="ARBA00022824"/>
    </source>
</evidence>
<feature type="transmembrane region" description="Helical" evidence="7">
    <location>
        <begin position="99"/>
        <end position="123"/>
    </location>
</feature>